<dbReference type="AlphaFoldDB" id="A0A0D0GFA7"/>
<sequence>MIDMKFPLFLLLIGCCSIAFAQKEKRHLAQVDLNGKYGFIDVSGREVVPLIYDDAGSWGNNLVPVNIGKYSPEYKAPMVVSVDPGLAKDKDAEKHGDQYQDIVIKKAEKGKWGFCNASGVLVIPVQFTNAAFFSEGLAAVEVDGKWGFIDMKGKIAVRPVYDTVGYFSQGMAVVAKDGNYGYINLKGTEVIKLQYVNAEAFEGGYARVSEKYTSAINNKKKYRQVAEFKRRGGH</sequence>
<dbReference type="PANTHER" id="PTHR37841:SF1">
    <property type="entry name" value="DUF3298 DOMAIN-CONTAINING PROTEIN"/>
    <property type="match status" value="1"/>
</dbReference>
<keyword evidence="3" id="KW-1185">Reference proteome</keyword>
<keyword evidence="1" id="KW-0732">Signal</keyword>
<dbReference type="Pfam" id="PF14903">
    <property type="entry name" value="WG_beta_rep"/>
    <property type="match status" value="3"/>
</dbReference>
<reference evidence="2 3" key="1">
    <citation type="submission" date="2015-01" db="EMBL/GenBank/DDBJ databases">
        <title>Draft genome sequence of Pedobacter sp. NL19 isolated from sludge of an effluent treatment pond in an abandoned uranium mine.</title>
        <authorList>
            <person name="Santos T."/>
            <person name="Caetano T."/>
            <person name="Covas C."/>
            <person name="Cruz A."/>
            <person name="Mendo S."/>
        </authorList>
    </citation>
    <scope>NUCLEOTIDE SEQUENCE [LARGE SCALE GENOMIC DNA]</scope>
    <source>
        <strain evidence="2 3">NL19</strain>
    </source>
</reference>
<evidence type="ECO:0008006" key="4">
    <source>
        <dbReference type="Google" id="ProtNLM"/>
    </source>
</evidence>
<evidence type="ECO:0000256" key="1">
    <source>
        <dbReference type="SAM" id="SignalP"/>
    </source>
</evidence>
<evidence type="ECO:0000313" key="2">
    <source>
        <dbReference type="EMBL" id="KIO75987.1"/>
    </source>
</evidence>
<feature type="chain" id="PRO_5002210940" description="WG repeat-containing protein" evidence="1">
    <location>
        <begin position="22"/>
        <end position="234"/>
    </location>
</feature>
<dbReference type="EMBL" id="JXRA01000077">
    <property type="protein sequence ID" value="KIO75987.1"/>
    <property type="molecule type" value="Genomic_DNA"/>
</dbReference>
<name>A0A0D0GFA7_9SPHI</name>
<dbReference type="RefSeq" id="WP_041883806.1">
    <property type="nucleotide sequence ID" value="NZ_JXRA01000077.1"/>
</dbReference>
<comment type="caution">
    <text evidence="2">The sequence shown here is derived from an EMBL/GenBank/DDBJ whole genome shotgun (WGS) entry which is preliminary data.</text>
</comment>
<dbReference type="SUPFAM" id="SSF69360">
    <property type="entry name" value="Cell wall binding repeat"/>
    <property type="match status" value="1"/>
</dbReference>
<dbReference type="PANTHER" id="PTHR37841">
    <property type="entry name" value="GLR2918 PROTEIN"/>
    <property type="match status" value="1"/>
</dbReference>
<dbReference type="Proteomes" id="UP000032049">
    <property type="component" value="Unassembled WGS sequence"/>
</dbReference>
<dbReference type="InterPro" id="IPR032774">
    <property type="entry name" value="WG_beta_rep"/>
</dbReference>
<protein>
    <recommendedName>
        <fullName evidence="4">WG repeat-containing protein</fullName>
    </recommendedName>
</protein>
<gene>
    <name evidence="2" type="ORF">TH53_17620</name>
</gene>
<evidence type="ECO:0000313" key="3">
    <source>
        <dbReference type="Proteomes" id="UP000032049"/>
    </source>
</evidence>
<feature type="signal peptide" evidence="1">
    <location>
        <begin position="1"/>
        <end position="21"/>
    </location>
</feature>
<organism evidence="2 3">
    <name type="scientific">Pedobacter lusitanus</name>
    <dbReference type="NCBI Taxonomy" id="1503925"/>
    <lineage>
        <taxon>Bacteria</taxon>
        <taxon>Pseudomonadati</taxon>
        <taxon>Bacteroidota</taxon>
        <taxon>Sphingobacteriia</taxon>
        <taxon>Sphingobacteriales</taxon>
        <taxon>Sphingobacteriaceae</taxon>
        <taxon>Pedobacter</taxon>
    </lineage>
</organism>
<proteinExistence type="predicted"/>
<accession>A0A0D0GFA7</accession>
<dbReference type="STRING" id="1503925.TH53_17620"/>